<proteinExistence type="predicted"/>
<accession>A0A2B4SV30</accession>
<dbReference type="OrthoDB" id="198816at2759"/>
<dbReference type="GO" id="GO:0005737">
    <property type="term" value="C:cytoplasm"/>
    <property type="evidence" value="ECO:0007669"/>
    <property type="project" value="UniProtKB-SubCell"/>
</dbReference>
<keyword evidence="4" id="KW-0539">Nucleus</keyword>
<evidence type="ECO:0000256" key="2">
    <source>
        <dbReference type="ARBA" id="ARBA00004496"/>
    </source>
</evidence>
<keyword evidence="3" id="KW-0963">Cytoplasm</keyword>
<dbReference type="STRING" id="50429.A0A2B4SV30"/>
<gene>
    <name evidence="6" type="primary">YAE1</name>
    <name evidence="6" type="ORF">AWC38_SpisGene1926</name>
</gene>
<evidence type="ECO:0000256" key="4">
    <source>
        <dbReference type="ARBA" id="ARBA00023242"/>
    </source>
</evidence>
<evidence type="ECO:0000313" key="7">
    <source>
        <dbReference type="Proteomes" id="UP000225706"/>
    </source>
</evidence>
<evidence type="ECO:0000256" key="1">
    <source>
        <dbReference type="ARBA" id="ARBA00004123"/>
    </source>
</evidence>
<dbReference type="InterPro" id="IPR038881">
    <property type="entry name" value="Yae1-like"/>
</dbReference>
<comment type="subcellular location">
    <subcellularLocation>
        <location evidence="2">Cytoplasm</location>
    </subcellularLocation>
    <subcellularLocation>
        <location evidence="1">Nucleus</location>
    </subcellularLocation>
</comment>
<evidence type="ECO:0000259" key="5">
    <source>
        <dbReference type="Pfam" id="PF09811"/>
    </source>
</evidence>
<evidence type="ECO:0000256" key="3">
    <source>
        <dbReference type="ARBA" id="ARBA00022490"/>
    </source>
</evidence>
<dbReference type="Proteomes" id="UP000225706">
    <property type="component" value="Unassembled WGS sequence"/>
</dbReference>
<dbReference type="Pfam" id="PF09811">
    <property type="entry name" value="Yae1_N"/>
    <property type="match status" value="1"/>
</dbReference>
<dbReference type="InterPro" id="IPR019191">
    <property type="entry name" value="Essential_protein_Yae1_N"/>
</dbReference>
<protein>
    <submittedName>
        <fullName evidence="6">Uncharacterized protein YAE1</fullName>
    </submittedName>
</protein>
<feature type="domain" description="Essential protein Yae1 N-terminal" evidence="5">
    <location>
        <begin position="33"/>
        <end position="71"/>
    </location>
</feature>
<dbReference type="PANTHER" id="PTHR18829:SF0">
    <property type="entry name" value="PROTEIN YAE1 HOMOLOG"/>
    <property type="match status" value="1"/>
</dbReference>
<dbReference type="GO" id="GO:0005634">
    <property type="term" value="C:nucleus"/>
    <property type="evidence" value="ECO:0007669"/>
    <property type="project" value="UniProtKB-SubCell"/>
</dbReference>
<keyword evidence="7" id="KW-1185">Reference proteome</keyword>
<sequence length="248" mass="27768">MADVMDEQEEVFQDMEYTDMDYRKMRQSQEAAGYREGMESGKEASLQQGFNEGFIFGASVSREWAKLRGVLSALMLFASSNYVQDPHPNITNEITELLAVVCQMEKEALSAQTMQDPILDQMNPQGQCSLKSSETGGASLTHHKVGTMNRTVNEHELLAAFEMLGTQDGITNGIIKDLRSRCKQSKDSEGEGCSQDSVMPEKSFNCNQPLVETSKIKRNDMEHLWTKIVSLADRIGVNKQKTLDLKNI</sequence>
<dbReference type="EMBL" id="LSMT01000014">
    <property type="protein sequence ID" value="PFX33196.1"/>
    <property type="molecule type" value="Genomic_DNA"/>
</dbReference>
<name>A0A2B4SV30_STYPI</name>
<dbReference type="PANTHER" id="PTHR18829">
    <property type="entry name" value="PROTEIN YAE1 HOMOLOG"/>
    <property type="match status" value="1"/>
</dbReference>
<reference evidence="7" key="1">
    <citation type="journal article" date="2017" name="bioRxiv">
        <title>Comparative analysis of the genomes of Stylophora pistillata and Acropora digitifera provides evidence for extensive differences between species of corals.</title>
        <authorList>
            <person name="Voolstra C.R."/>
            <person name="Li Y."/>
            <person name="Liew Y.J."/>
            <person name="Baumgarten S."/>
            <person name="Zoccola D."/>
            <person name="Flot J.-F."/>
            <person name="Tambutte S."/>
            <person name="Allemand D."/>
            <person name="Aranda M."/>
        </authorList>
    </citation>
    <scope>NUCLEOTIDE SEQUENCE [LARGE SCALE GENOMIC DNA]</scope>
</reference>
<comment type="caution">
    <text evidence="6">The sequence shown here is derived from an EMBL/GenBank/DDBJ whole genome shotgun (WGS) entry which is preliminary data.</text>
</comment>
<dbReference type="AlphaFoldDB" id="A0A2B4SV30"/>
<evidence type="ECO:0000313" key="6">
    <source>
        <dbReference type="EMBL" id="PFX33196.1"/>
    </source>
</evidence>
<organism evidence="6 7">
    <name type="scientific">Stylophora pistillata</name>
    <name type="common">Smooth cauliflower coral</name>
    <dbReference type="NCBI Taxonomy" id="50429"/>
    <lineage>
        <taxon>Eukaryota</taxon>
        <taxon>Metazoa</taxon>
        <taxon>Cnidaria</taxon>
        <taxon>Anthozoa</taxon>
        <taxon>Hexacorallia</taxon>
        <taxon>Scleractinia</taxon>
        <taxon>Astrocoeniina</taxon>
        <taxon>Pocilloporidae</taxon>
        <taxon>Stylophora</taxon>
    </lineage>
</organism>